<evidence type="ECO:0000256" key="7">
    <source>
        <dbReference type="PIRSR" id="PIRSR611284-2"/>
    </source>
</evidence>
<dbReference type="InterPro" id="IPR036291">
    <property type="entry name" value="NAD(P)-bd_dom_sf"/>
</dbReference>
<dbReference type="PANTHER" id="PTHR42879:SF2">
    <property type="entry name" value="3-OXOACYL-[ACYL-CARRIER-PROTEIN] REDUCTASE FABG"/>
    <property type="match status" value="1"/>
</dbReference>
<feature type="domain" description="Ketoreductase" evidence="9">
    <location>
        <begin position="5"/>
        <end position="190"/>
    </location>
</feature>
<keyword evidence="7 8" id="KW-0521">NADP</keyword>
<evidence type="ECO:0000259" key="9">
    <source>
        <dbReference type="SMART" id="SM00822"/>
    </source>
</evidence>
<comment type="pathway">
    <text evidence="1 8">Lipid metabolism; fatty acid biosynthesis.</text>
</comment>
<evidence type="ECO:0000313" key="11">
    <source>
        <dbReference type="Proteomes" id="UP000236520"/>
    </source>
</evidence>
<evidence type="ECO:0000256" key="3">
    <source>
        <dbReference type="ARBA" id="ARBA00012948"/>
    </source>
</evidence>
<dbReference type="PANTHER" id="PTHR42879">
    <property type="entry name" value="3-OXOACYL-(ACYL-CARRIER-PROTEIN) REDUCTASE"/>
    <property type="match status" value="1"/>
</dbReference>
<dbReference type="NCBIfam" id="NF005559">
    <property type="entry name" value="PRK07231.1"/>
    <property type="match status" value="1"/>
</dbReference>
<dbReference type="Pfam" id="PF13561">
    <property type="entry name" value="adh_short_C2"/>
    <property type="match status" value="1"/>
</dbReference>
<reference evidence="10 11" key="1">
    <citation type="submission" date="2015-09" db="EMBL/GenBank/DDBJ databases">
        <title>Genome sequence, genome mining and natural product profiling of a biocontrol bacterium Streptomyces malaysiensis F913.</title>
        <authorList>
            <person name="Xu Y."/>
            <person name="Wei J."/>
            <person name="Xie J."/>
            <person name="Li T."/>
            <person name="Zhou Z."/>
        </authorList>
    </citation>
    <scope>NUCLEOTIDE SEQUENCE [LARGE SCALE GENOMIC DNA]</scope>
    <source>
        <strain evidence="10 11">F913</strain>
    </source>
</reference>
<accession>A0A2J7YQ36</accession>
<keyword evidence="8" id="KW-0444">Lipid biosynthesis</keyword>
<comment type="subunit">
    <text evidence="8">Homotetramer.</text>
</comment>
<dbReference type="RefSeq" id="WP_102936007.1">
    <property type="nucleotide sequence ID" value="NZ_LJIW01000002.1"/>
</dbReference>
<gene>
    <name evidence="10" type="ORF">SMF913_25596</name>
</gene>
<comment type="catalytic activity">
    <reaction evidence="5 8">
        <text>a (3R)-hydroxyacyl-[ACP] + NADP(+) = a 3-oxoacyl-[ACP] + NADPH + H(+)</text>
        <dbReference type="Rhea" id="RHEA:17397"/>
        <dbReference type="Rhea" id="RHEA-COMP:9916"/>
        <dbReference type="Rhea" id="RHEA-COMP:9945"/>
        <dbReference type="ChEBI" id="CHEBI:15378"/>
        <dbReference type="ChEBI" id="CHEBI:57783"/>
        <dbReference type="ChEBI" id="CHEBI:58349"/>
        <dbReference type="ChEBI" id="CHEBI:78776"/>
        <dbReference type="ChEBI" id="CHEBI:78827"/>
        <dbReference type="EC" id="1.1.1.100"/>
    </reaction>
</comment>
<organism evidence="10 11">
    <name type="scientific">Streptomyces malaysiensis</name>
    <dbReference type="NCBI Taxonomy" id="92644"/>
    <lineage>
        <taxon>Bacteria</taxon>
        <taxon>Bacillati</taxon>
        <taxon>Actinomycetota</taxon>
        <taxon>Actinomycetes</taxon>
        <taxon>Kitasatosporales</taxon>
        <taxon>Streptomycetaceae</taxon>
        <taxon>Streptomyces</taxon>
        <taxon>Streptomyces violaceusniger group</taxon>
    </lineage>
</organism>
<comment type="function">
    <text evidence="8">Catalyzes the NADPH-dependent reduction of beta-ketoacyl-ACP substrates to beta-hydroxyacyl-ACP products, the first reductive step in the elongation cycle of fatty acid biosynthesis.</text>
</comment>
<dbReference type="CDD" id="cd05333">
    <property type="entry name" value="BKR_SDR_c"/>
    <property type="match status" value="1"/>
</dbReference>
<dbReference type="FunFam" id="3.40.50.720:FF:000173">
    <property type="entry name" value="3-oxoacyl-[acyl-carrier protein] reductase"/>
    <property type="match status" value="1"/>
</dbReference>
<keyword evidence="8" id="KW-0443">Lipid metabolism</keyword>
<dbReference type="SUPFAM" id="SSF51735">
    <property type="entry name" value="NAD(P)-binding Rossmann-fold domains"/>
    <property type="match status" value="1"/>
</dbReference>
<dbReference type="Proteomes" id="UP000236520">
    <property type="component" value="Unassembled WGS sequence"/>
</dbReference>
<dbReference type="Gene3D" id="3.40.50.720">
    <property type="entry name" value="NAD(P)-binding Rossmann-like Domain"/>
    <property type="match status" value="1"/>
</dbReference>
<keyword evidence="8" id="KW-0275">Fatty acid biosynthesis</keyword>
<dbReference type="EC" id="1.1.1.100" evidence="3 8"/>
<feature type="binding site" evidence="7">
    <location>
        <position position="187"/>
    </location>
    <ligand>
        <name>NADP(+)</name>
        <dbReference type="ChEBI" id="CHEBI:58349"/>
    </ligand>
</feature>
<comment type="caution">
    <text evidence="10">The sequence shown here is derived from an EMBL/GenBank/DDBJ whole genome shotgun (WGS) entry which is preliminary data.</text>
</comment>
<keyword evidence="8" id="KW-0276">Fatty acid metabolism</keyword>
<dbReference type="InterPro" id="IPR050259">
    <property type="entry name" value="SDR"/>
</dbReference>
<name>A0A2J7YQ36_STRMQ</name>
<evidence type="ECO:0000256" key="8">
    <source>
        <dbReference type="RuleBase" id="RU366074"/>
    </source>
</evidence>
<feature type="binding site" evidence="7">
    <location>
        <begin position="11"/>
        <end position="14"/>
    </location>
    <ligand>
        <name>NADP(+)</name>
        <dbReference type="ChEBI" id="CHEBI:58349"/>
    </ligand>
</feature>
<dbReference type="GO" id="GO:0004316">
    <property type="term" value="F:3-oxoacyl-[acyl-carrier-protein] reductase (NADPH) activity"/>
    <property type="evidence" value="ECO:0007669"/>
    <property type="project" value="UniProtKB-UniRule"/>
</dbReference>
<dbReference type="PROSITE" id="PS00061">
    <property type="entry name" value="ADH_SHORT"/>
    <property type="match status" value="1"/>
</dbReference>
<dbReference type="InterPro" id="IPR057326">
    <property type="entry name" value="KR_dom"/>
</dbReference>
<dbReference type="InterPro" id="IPR020904">
    <property type="entry name" value="Sc_DH/Rdtase_CS"/>
</dbReference>
<dbReference type="UniPathway" id="UPA00094"/>
<evidence type="ECO:0000256" key="4">
    <source>
        <dbReference type="ARBA" id="ARBA00023002"/>
    </source>
</evidence>
<dbReference type="SMART" id="SM00822">
    <property type="entry name" value="PKS_KR"/>
    <property type="match status" value="1"/>
</dbReference>
<evidence type="ECO:0000256" key="2">
    <source>
        <dbReference type="ARBA" id="ARBA00006484"/>
    </source>
</evidence>
<keyword evidence="11" id="KW-1185">Reference proteome</keyword>
<dbReference type="NCBIfam" id="TIGR01830">
    <property type="entry name" value="3oxo_ACP_reduc"/>
    <property type="match status" value="1"/>
</dbReference>
<protein>
    <recommendedName>
        <fullName evidence="3 8">3-oxoacyl-[acyl-carrier-protein] reductase</fullName>
        <ecNumber evidence="3 8">1.1.1.100</ecNumber>
    </recommendedName>
</protein>
<proteinExistence type="inferred from homology"/>
<keyword evidence="4 8" id="KW-0560">Oxidoreductase</keyword>
<dbReference type="PRINTS" id="PR00081">
    <property type="entry name" value="GDHRDH"/>
</dbReference>
<dbReference type="NCBIfam" id="NF009466">
    <property type="entry name" value="PRK12826.1-2"/>
    <property type="match status" value="1"/>
</dbReference>
<evidence type="ECO:0000256" key="5">
    <source>
        <dbReference type="ARBA" id="ARBA00048508"/>
    </source>
</evidence>
<dbReference type="AlphaFoldDB" id="A0A2J7YQ36"/>
<feature type="active site" description="Proton acceptor" evidence="6">
    <location>
        <position position="154"/>
    </location>
</feature>
<evidence type="ECO:0000313" key="10">
    <source>
        <dbReference type="EMBL" id="PNG90131.1"/>
    </source>
</evidence>
<dbReference type="InterPro" id="IPR011284">
    <property type="entry name" value="3oxo_ACP_reduc"/>
</dbReference>
<sequence>MSTQRRALVTGGSRGIGASVALRLAQDGMDVAFCYRSEKERAEETAERIRELGVRCFHAPCDVADFEAVQSFIKEAEADLGAIDTLVNSAGIVRDNPLVLMPVEDWDAVIDASLTGVFHFCRSMAFGFMKRKRGVIVNVSSVAGVYGNKAQTNYSAAKAGINGMSKALAKELAPYGLRVNVVAPGFIETDMTAGLTDKVRAQAMELVPLRRFGAPEDVAELVSFLVSDRAGYITGQILQVDGGIVL</sequence>
<dbReference type="GO" id="GO:0006633">
    <property type="term" value="P:fatty acid biosynthetic process"/>
    <property type="evidence" value="ECO:0007669"/>
    <property type="project" value="UniProtKB-UniPathway"/>
</dbReference>
<dbReference type="EMBL" id="LJIW01000002">
    <property type="protein sequence ID" value="PNG90131.1"/>
    <property type="molecule type" value="Genomic_DNA"/>
</dbReference>
<feature type="binding site" evidence="7">
    <location>
        <begin position="154"/>
        <end position="158"/>
    </location>
    <ligand>
        <name>NADP(+)</name>
        <dbReference type="ChEBI" id="CHEBI:58349"/>
    </ligand>
</feature>
<dbReference type="InterPro" id="IPR002347">
    <property type="entry name" value="SDR_fam"/>
</dbReference>
<evidence type="ECO:0000256" key="6">
    <source>
        <dbReference type="PIRSR" id="PIRSR611284-1"/>
    </source>
</evidence>
<comment type="similarity">
    <text evidence="2 8">Belongs to the short-chain dehydrogenases/reductases (SDR) family.</text>
</comment>
<dbReference type="PRINTS" id="PR00080">
    <property type="entry name" value="SDRFAMILY"/>
</dbReference>
<dbReference type="GO" id="GO:0051287">
    <property type="term" value="F:NAD binding"/>
    <property type="evidence" value="ECO:0007669"/>
    <property type="project" value="UniProtKB-UniRule"/>
</dbReference>
<evidence type="ECO:0000256" key="1">
    <source>
        <dbReference type="ARBA" id="ARBA00005194"/>
    </source>
</evidence>